<dbReference type="RefSeq" id="WP_139687104.1">
    <property type="nucleotide sequence ID" value="NZ_WEHW01000024.1"/>
</dbReference>
<dbReference type="Proteomes" id="UP000469462">
    <property type="component" value="Unassembled WGS sequence"/>
</dbReference>
<organism evidence="1 2">
    <name type="scientific">Sutterella seckii</name>
    <dbReference type="NCBI Taxonomy" id="1944635"/>
    <lineage>
        <taxon>Bacteria</taxon>
        <taxon>Pseudomonadati</taxon>
        <taxon>Pseudomonadota</taxon>
        <taxon>Betaproteobacteria</taxon>
        <taxon>Burkholderiales</taxon>
        <taxon>Sutterellaceae</taxon>
        <taxon>Sutterella</taxon>
    </lineage>
</organism>
<proteinExistence type="predicted"/>
<sequence length="64" mass="6993">MLETDIKSEALALFQKGLTAQATARELMLPLSAVSGWWAEYEKGTLLAKKTEASPQAPDEPVLF</sequence>
<evidence type="ECO:0000313" key="2">
    <source>
        <dbReference type="Proteomes" id="UP000469462"/>
    </source>
</evidence>
<gene>
    <name evidence="1" type="ORF">GBM96_07230</name>
</gene>
<comment type="caution">
    <text evidence="1">The sequence shown here is derived from an EMBL/GenBank/DDBJ whole genome shotgun (WGS) entry which is preliminary data.</text>
</comment>
<accession>A0AAI9SC98</accession>
<name>A0AAI9SC98_9BURK</name>
<evidence type="ECO:0000313" key="1">
    <source>
        <dbReference type="EMBL" id="KAB7650962.1"/>
    </source>
</evidence>
<dbReference type="AlphaFoldDB" id="A0AAI9SC98"/>
<dbReference type="EMBL" id="WEHW01000024">
    <property type="protein sequence ID" value="KAB7650962.1"/>
    <property type="molecule type" value="Genomic_DNA"/>
</dbReference>
<reference evidence="1 2" key="1">
    <citation type="submission" date="2019-10" db="EMBL/GenBank/DDBJ databases">
        <title>Genome diversity of Sutterella seckii.</title>
        <authorList>
            <person name="Chaplin A.V."/>
            <person name="Sokolova S.R."/>
            <person name="Mosin K.A."/>
            <person name="Ivanova E.L."/>
            <person name="Kochetkova T.O."/>
            <person name="Goltsov A.Y."/>
            <person name="Trofimov D.Y."/>
            <person name="Efimov B.A."/>
        </authorList>
    </citation>
    <scope>NUCLEOTIDE SEQUENCE [LARGE SCALE GENOMIC DNA]</scope>
    <source>
        <strain evidence="1 2">ASD3426</strain>
    </source>
</reference>
<protein>
    <submittedName>
        <fullName evidence="1">Uncharacterized protein</fullName>
    </submittedName>
</protein>
<keyword evidence="2" id="KW-1185">Reference proteome</keyword>